<dbReference type="Proteomes" id="UP000595691">
    <property type="component" value="Chromosome"/>
</dbReference>
<feature type="signal peptide" evidence="1">
    <location>
        <begin position="1"/>
        <end position="26"/>
    </location>
</feature>
<dbReference type="SMART" id="SM00047">
    <property type="entry name" value="LYZ2"/>
    <property type="match status" value="1"/>
</dbReference>
<feature type="domain" description="SH3b" evidence="2">
    <location>
        <begin position="276"/>
        <end position="341"/>
    </location>
</feature>
<dbReference type="InterPro" id="IPR010466">
    <property type="entry name" value="DUF1058"/>
</dbReference>
<dbReference type="InterPro" id="IPR052354">
    <property type="entry name" value="Cell_Wall_Dynamics_Protein"/>
</dbReference>
<dbReference type="InterPro" id="IPR002901">
    <property type="entry name" value="MGlyc_endo_b_GlcNAc-like_dom"/>
</dbReference>
<reference evidence="3 4" key="1">
    <citation type="submission" date="2020-11" db="EMBL/GenBank/DDBJ databases">
        <title>Taxonomic evaluation of the Bacillus sporothermodurans group of bacteria based on whole genome sequences.</title>
        <authorList>
            <person name="Fiedler G."/>
            <person name="Herbstmann A.-D."/>
            <person name="Doll E."/>
            <person name="Wenning M."/>
            <person name="Brinks E."/>
            <person name="Kabisch J."/>
            <person name="Breitenwieser F."/>
            <person name="Lappann M."/>
            <person name="Boehnlein C."/>
            <person name="Franz C."/>
        </authorList>
    </citation>
    <scope>NUCLEOTIDE SEQUENCE [LARGE SCALE GENOMIC DNA]</scope>
    <source>
        <strain evidence="3 4">JCM 19841</strain>
    </source>
</reference>
<dbReference type="Pfam" id="PF01832">
    <property type="entry name" value="Glucosaminidase"/>
    <property type="match status" value="1"/>
</dbReference>
<gene>
    <name evidence="3" type="ORF">I5776_04215</name>
</gene>
<evidence type="ECO:0000313" key="3">
    <source>
        <dbReference type="EMBL" id="QQZ10170.1"/>
    </source>
</evidence>
<dbReference type="Gene3D" id="1.10.530.10">
    <property type="match status" value="1"/>
</dbReference>
<dbReference type="Pfam" id="PF06347">
    <property type="entry name" value="SH3_4"/>
    <property type="match status" value="1"/>
</dbReference>
<feature type="domain" description="SH3b" evidence="2">
    <location>
        <begin position="477"/>
        <end position="553"/>
    </location>
</feature>
<keyword evidence="1" id="KW-0732">Signal</keyword>
<feature type="chain" id="PRO_5046719633" evidence="1">
    <location>
        <begin position="27"/>
        <end position="737"/>
    </location>
</feature>
<proteinExistence type="predicted"/>
<dbReference type="EMBL" id="CP065425">
    <property type="protein sequence ID" value="QQZ10170.1"/>
    <property type="molecule type" value="Genomic_DNA"/>
</dbReference>
<name>A0ABX7E4D6_9BACI</name>
<feature type="domain" description="SH3b" evidence="2">
    <location>
        <begin position="358"/>
        <end position="423"/>
    </location>
</feature>
<feature type="domain" description="SH3b" evidence="2">
    <location>
        <begin position="37"/>
        <end position="102"/>
    </location>
</feature>
<organism evidence="3 4">
    <name type="scientific">Heyndrickxia vini</name>
    <dbReference type="NCBI Taxonomy" id="1476025"/>
    <lineage>
        <taxon>Bacteria</taxon>
        <taxon>Bacillati</taxon>
        <taxon>Bacillota</taxon>
        <taxon>Bacilli</taxon>
        <taxon>Bacillales</taxon>
        <taxon>Bacillaceae</taxon>
        <taxon>Heyndrickxia</taxon>
    </lineage>
</organism>
<sequence>MKKRVIVTGLCFAALSTITLEKTAQAAESPSLPNSQNTVKFVNVDSGSSLIVRSKPSMSATVLSKLAKGKTVTVLSESKGWSKIKINGKTGYVSSKYLAANTKKIDSVQKPPVKKVTPVKTITKYVAVDAGSFLNMRNKSSTSGSVIAKLAKGTKVSVLSESKGWSKITANGKTGYVSSEFLIIKTTKPNIPVKPTTKPATPVKTVTKYVEVDAGTTVNMRSKASASASIVAKLSKGTKVAVLSESNGWSKITSNGKTGFVSSKNLVTSKPIETVPKTKYVNIASVSGISMYVSPSTNSSVIINIAKGVSVLVYSESNGWSKIKAYGKTGYVKSTLLSEKKPIPDNNQGNPNDNAATGTIKYVNVDSGSNLNMRSSASVNATIIAKLTRGTAVTYFSESNGWAKVTANGKTGYVSAQFLTTKLQDSTNDSKTTTYTQYNLTLDDMVMIQMAANAQTDNKYRTYIREDALKMDSASKPTVGVVQGSDWNVRGGAGTNFWSVGQVAKGTSLPIISSVKGSDGYTWYEVNYKKTWVNASPDDVKYYLDPSNFVNDPIKSLQFINLSKSTNLQATEVNDRILSGKGILSGKAYSFITAGNQFGINEMYLISHALLETGNGSSQLANGVQVNGKTVYNMYGIGAYDTDPIIGGANFAYNAGWFTPEQAIIGGAQFIANGYINAGQNTLYKMRWNPAGANLTGKATHQYATDIGWAEKQIVQIHNLYSLVSSYSLIFEIPVYK</sequence>
<evidence type="ECO:0000256" key="1">
    <source>
        <dbReference type="SAM" id="SignalP"/>
    </source>
</evidence>
<dbReference type="InterPro" id="IPR036028">
    <property type="entry name" value="SH3-like_dom_sf"/>
</dbReference>
<dbReference type="RefSeq" id="WP_202779116.1">
    <property type="nucleotide sequence ID" value="NZ_CP065425.1"/>
</dbReference>
<dbReference type="SMART" id="SM00287">
    <property type="entry name" value="SH3b"/>
    <property type="match status" value="6"/>
</dbReference>
<accession>A0ABX7E4D6</accession>
<dbReference type="PANTHER" id="PTHR34408">
    <property type="entry name" value="FAMILY PROTEIN, PUTATIVE-RELATED"/>
    <property type="match status" value="1"/>
</dbReference>
<dbReference type="PROSITE" id="PS51781">
    <property type="entry name" value="SH3B"/>
    <property type="match status" value="6"/>
</dbReference>
<protein>
    <submittedName>
        <fullName evidence="3">SH3 domain-containing protein</fullName>
    </submittedName>
</protein>
<dbReference type="InterPro" id="IPR003646">
    <property type="entry name" value="SH3-like_bac-type"/>
</dbReference>
<dbReference type="SUPFAM" id="SSF50044">
    <property type="entry name" value="SH3-domain"/>
    <property type="match status" value="1"/>
</dbReference>
<dbReference type="Pfam" id="PF08239">
    <property type="entry name" value="SH3_3"/>
    <property type="match status" value="4"/>
</dbReference>
<feature type="domain" description="SH3b" evidence="2">
    <location>
        <begin position="205"/>
        <end position="270"/>
    </location>
</feature>
<keyword evidence="4" id="KW-1185">Reference proteome</keyword>
<dbReference type="Gene3D" id="2.30.30.40">
    <property type="entry name" value="SH3 Domains"/>
    <property type="match status" value="6"/>
</dbReference>
<feature type="domain" description="SH3b" evidence="2">
    <location>
        <begin position="121"/>
        <end position="186"/>
    </location>
</feature>
<evidence type="ECO:0000259" key="2">
    <source>
        <dbReference type="PROSITE" id="PS51781"/>
    </source>
</evidence>
<evidence type="ECO:0000313" key="4">
    <source>
        <dbReference type="Proteomes" id="UP000595691"/>
    </source>
</evidence>